<dbReference type="Proteomes" id="UP001597052">
    <property type="component" value="Unassembled WGS sequence"/>
</dbReference>
<comment type="caution">
    <text evidence="2">The sequence shown here is derived from an EMBL/GenBank/DDBJ whole genome shotgun (WGS) entry which is preliminary data.</text>
</comment>
<dbReference type="AlphaFoldDB" id="A0ABD6DDB5"/>
<accession>A0ABD6DDB5</accession>
<evidence type="ECO:0000313" key="2">
    <source>
        <dbReference type="EMBL" id="MFD1643362.1"/>
    </source>
</evidence>
<feature type="region of interest" description="Disordered" evidence="1">
    <location>
        <begin position="329"/>
        <end position="373"/>
    </location>
</feature>
<proteinExistence type="predicted"/>
<feature type="compositionally biased region" description="Polar residues" evidence="1">
    <location>
        <begin position="342"/>
        <end position="360"/>
    </location>
</feature>
<keyword evidence="3" id="KW-1185">Reference proteome</keyword>
<name>A0ABD6DDB5_9EURY</name>
<organism evidence="2 3">
    <name type="scientific">Halohasta litorea</name>
    <dbReference type="NCBI Taxonomy" id="869891"/>
    <lineage>
        <taxon>Archaea</taxon>
        <taxon>Methanobacteriati</taxon>
        <taxon>Methanobacteriota</taxon>
        <taxon>Stenosarchaea group</taxon>
        <taxon>Halobacteria</taxon>
        <taxon>Halobacteriales</taxon>
        <taxon>Haloferacaceae</taxon>
        <taxon>Halohasta</taxon>
    </lineage>
</organism>
<evidence type="ECO:0000313" key="3">
    <source>
        <dbReference type="Proteomes" id="UP001597052"/>
    </source>
</evidence>
<reference evidence="2 3" key="1">
    <citation type="journal article" date="2019" name="Int. J. Syst. Evol. Microbiol.">
        <title>The Global Catalogue of Microorganisms (GCM) 10K type strain sequencing project: providing services to taxonomists for standard genome sequencing and annotation.</title>
        <authorList>
            <consortium name="The Broad Institute Genomics Platform"/>
            <consortium name="The Broad Institute Genome Sequencing Center for Infectious Disease"/>
            <person name="Wu L."/>
            <person name="Ma J."/>
        </authorList>
    </citation>
    <scope>NUCLEOTIDE SEQUENCE [LARGE SCALE GENOMIC DNA]</scope>
    <source>
        <strain evidence="2 3">CGMCC 1.10593</strain>
    </source>
</reference>
<protein>
    <recommendedName>
        <fullName evidence="4">PrgI family protein</fullName>
    </recommendedName>
</protein>
<evidence type="ECO:0000256" key="1">
    <source>
        <dbReference type="SAM" id="MobiDB-lite"/>
    </source>
</evidence>
<evidence type="ECO:0008006" key="4">
    <source>
        <dbReference type="Google" id="ProtNLM"/>
    </source>
</evidence>
<feature type="region of interest" description="Disordered" evidence="1">
    <location>
        <begin position="98"/>
        <end position="119"/>
    </location>
</feature>
<dbReference type="EMBL" id="JBHUDM010000005">
    <property type="protein sequence ID" value="MFD1643362.1"/>
    <property type="molecule type" value="Genomic_DNA"/>
</dbReference>
<sequence>MEPVPVAEKLLKTKLFGFSLQRLLQSYLVPMAPGLILTVLNFPAIIFGPAVLVGGAIGTAVYVRTPEGQSPAAFLFGMVRYYLGPDRFMWKPIQTQTDPVEIQDGPENTQTEKPPEEDHDTNAMFGDENTIENLDFEAVHDDGVIETDEAYALMIEIEPRPWLILDSQSRKAVYHSFSQFLMGVKSPIQIFTLPVPFNAEEYAENVKKTNKNKPPNESKYLEFGRIHHVQWLEKTIEMGEIRDRRHFITVTAQKYEEHEEAGAGSFLDRFRPKGSKVDQEKRYDELWSRADNVKSALPRTGVDTNAIDNRDDALEVLYYYYKGRDPPASLDHGWLTKGPTDADSTPSGTETIQDTAQTTPEADDPTNPPRPAD</sequence>
<gene>
    <name evidence="2" type="ORF">ACFSBW_15925</name>
</gene>
<dbReference type="RefSeq" id="WP_256397238.1">
    <property type="nucleotide sequence ID" value="NZ_JANHDJ010000006.1"/>
</dbReference>